<accession>A0AAN7W9J0</accession>
<dbReference type="Gene3D" id="3.40.710.10">
    <property type="entry name" value="DD-peptidase/beta-lactamase superfamily"/>
    <property type="match status" value="1"/>
</dbReference>
<dbReference type="InterPro" id="IPR001466">
    <property type="entry name" value="Beta-lactam-related"/>
</dbReference>
<dbReference type="SUPFAM" id="SSF56601">
    <property type="entry name" value="beta-lactamase/transpeptidase-like"/>
    <property type="match status" value="1"/>
</dbReference>
<evidence type="ECO:0000259" key="1">
    <source>
        <dbReference type="Pfam" id="PF00144"/>
    </source>
</evidence>
<gene>
    <name evidence="2" type="ORF">LTR97_010385</name>
</gene>
<dbReference type="PANTHER" id="PTHR43283:SF3">
    <property type="entry name" value="BETA-LACTAMASE FAMILY PROTEIN (AFU_ORTHOLOGUE AFUA_5G07500)"/>
    <property type="match status" value="1"/>
</dbReference>
<dbReference type="Pfam" id="PF00144">
    <property type="entry name" value="Beta-lactamase"/>
    <property type="match status" value="1"/>
</dbReference>
<dbReference type="AlphaFoldDB" id="A0AAN7W9J0"/>
<comment type="caution">
    <text evidence="2">The sequence shown here is derived from an EMBL/GenBank/DDBJ whole genome shotgun (WGS) entry which is preliminary data.</text>
</comment>
<sequence>MDSVLDPIFRKAVDDGEVPGVCAIALDSTGKVLYEAGFHGTEFEVTTRTPLNMYSCTKLMTSVAALQLVENGSLDIHAPVVKYCPEIAQVQVLEGFQDDGSPILRKPAQDILVLHLFTHTAGFAYDFFEADTLKYRLTTSHPPGRTMTADSKDYYSTPLLHEPGSAYVYGMNTDWLGFVVESIVGTSLSSYIDNHIIHPLGLSHTGGTLTAEESGKLFKLHMKDASGKLGPGPPLRDPTAPLALPGGGDYLYSTVEDYTQFLLALVNGGTHPISGGTVLKPETVQKYLFTDMLPTVGCNNEGVGRVVASIPMVSAEGHFLPGVDKGWSLGLMMNNEALPNGRSKGSGAWAGLGNLYYWVDPAAGKLGMVASSYFPFFDRSALRLADALERAVYGKPMADEDDTGSNFKCGLTEGMERASL</sequence>
<dbReference type="InterPro" id="IPR012338">
    <property type="entry name" value="Beta-lactam/transpept-like"/>
</dbReference>
<feature type="domain" description="Beta-lactamase-related" evidence="1">
    <location>
        <begin position="6"/>
        <end position="382"/>
    </location>
</feature>
<name>A0AAN7W9J0_9PEZI</name>
<dbReference type="PANTHER" id="PTHR43283">
    <property type="entry name" value="BETA-LACTAMASE-RELATED"/>
    <property type="match status" value="1"/>
</dbReference>
<proteinExistence type="predicted"/>
<dbReference type="Proteomes" id="UP001310594">
    <property type="component" value="Unassembled WGS sequence"/>
</dbReference>
<evidence type="ECO:0000313" key="3">
    <source>
        <dbReference type="Proteomes" id="UP001310594"/>
    </source>
</evidence>
<protein>
    <recommendedName>
        <fullName evidence="1">Beta-lactamase-related domain-containing protein</fullName>
    </recommendedName>
</protein>
<organism evidence="2 3">
    <name type="scientific">Elasticomyces elasticus</name>
    <dbReference type="NCBI Taxonomy" id="574655"/>
    <lineage>
        <taxon>Eukaryota</taxon>
        <taxon>Fungi</taxon>
        <taxon>Dikarya</taxon>
        <taxon>Ascomycota</taxon>
        <taxon>Pezizomycotina</taxon>
        <taxon>Dothideomycetes</taxon>
        <taxon>Dothideomycetidae</taxon>
        <taxon>Mycosphaerellales</taxon>
        <taxon>Teratosphaeriaceae</taxon>
        <taxon>Elasticomyces</taxon>
    </lineage>
</organism>
<dbReference type="EMBL" id="JAVRQU010000018">
    <property type="protein sequence ID" value="KAK5692909.1"/>
    <property type="molecule type" value="Genomic_DNA"/>
</dbReference>
<reference evidence="2" key="1">
    <citation type="submission" date="2023-08" db="EMBL/GenBank/DDBJ databases">
        <title>Black Yeasts Isolated from many extreme environments.</title>
        <authorList>
            <person name="Coleine C."/>
            <person name="Stajich J.E."/>
            <person name="Selbmann L."/>
        </authorList>
    </citation>
    <scope>NUCLEOTIDE SEQUENCE</scope>
    <source>
        <strain evidence="2">CCFEE 5810</strain>
    </source>
</reference>
<dbReference type="InterPro" id="IPR050789">
    <property type="entry name" value="Diverse_Enzym_Activities"/>
</dbReference>
<evidence type="ECO:0000313" key="2">
    <source>
        <dbReference type="EMBL" id="KAK5692909.1"/>
    </source>
</evidence>